<evidence type="ECO:0000256" key="9">
    <source>
        <dbReference type="ARBA" id="ARBA00022982"/>
    </source>
</evidence>
<dbReference type="PRINTS" id="PR01437">
    <property type="entry name" value="NUOXDRDTASE4"/>
</dbReference>
<keyword evidence="11 16" id="KW-0520">NAD</keyword>
<dbReference type="GO" id="GO:0003954">
    <property type="term" value="F:NADH dehydrogenase activity"/>
    <property type="evidence" value="ECO:0007669"/>
    <property type="project" value="TreeGrafter"/>
</dbReference>
<feature type="transmembrane region" description="Helical" evidence="16">
    <location>
        <begin position="109"/>
        <end position="130"/>
    </location>
</feature>
<keyword evidence="14 16" id="KW-0472">Membrane</keyword>
<feature type="transmembrane region" description="Helical" evidence="16">
    <location>
        <begin position="287"/>
        <end position="305"/>
    </location>
</feature>
<keyword evidence="13 16" id="KW-0496">Mitochondrion</keyword>
<protein>
    <recommendedName>
        <fullName evidence="4 16">NADH-ubiquinone oxidoreductase chain 4</fullName>
        <ecNumber evidence="3 16">7.1.1.2</ecNumber>
    </recommendedName>
</protein>
<organism evidence="18">
    <name type="scientific">Schmidtea mediterranea</name>
    <name type="common">Freshwater planarian flatworm</name>
    <dbReference type="NCBI Taxonomy" id="79327"/>
    <lineage>
        <taxon>Eukaryota</taxon>
        <taxon>Metazoa</taxon>
        <taxon>Spiralia</taxon>
        <taxon>Lophotrochozoa</taxon>
        <taxon>Platyhelminthes</taxon>
        <taxon>Rhabditophora</taxon>
        <taxon>Seriata</taxon>
        <taxon>Tricladida</taxon>
        <taxon>Continenticola</taxon>
        <taxon>Geoplanoidea</taxon>
        <taxon>Dugesiidae</taxon>
        <taxon>Schmidtea</taxon>
    </lineage>
</organism>
<feature type="transmembrane region" description="Helical" evidence="16">
    <location>
        <begin position="250"/>
        <end position="275"/>
    </location>
</feature>
<feature type="transmembrane region" description="Helical" evidence="16">
    <location>
        <begin position="225"/>
        <end position="244"/>
    </location>
</feature>
<evidence type="ECO:0000256" key="16">
    <source>
        <dbReference type="RuleBase" id="RU003297"/>
    </source>
</evidence>
<dbReference type="GeneID" id="17097639"/>
<gene>
    <name evidence="18" type="primary">ND4</name>
</gene>
<evidence type="ECO:0000256" key="2">
    <source>
        <dbReference type="ARBA" id="ARBA00009025"/>
    </source>
</evidence>
<evidence type="ECO:0000256" key="4">
    <source>
        <dbReference type="ARBA" id="ARBA00021006"/>
    </source>
</evidence>
<keyword evidence="10 16" id="KW-1133">Transmembrane helix</keyword>
<keyword evidence="8" id="KW-1278">Translocase</keyword>
<comment type="function">
    <text evidence="16">Core subunit of the mitochondrial membrane respiratory chain NADH dehydrogenase (Complex I) which catalyzes electron transfer from NADH through the respiratory chain, using ubiquinone as an electron acceptor. Essential for the catalytic activity and assembly of complex I.</text>
</comment>
<feature type="transmembrane region" description="Helical" evidence="16">
    <location>
        <begin position="311"/>
        <end position="330"/>
    </location>
</feature>
<dbReference type="PANTHER" id="PTHR43507:SF20">
    <property type="entry name" value="NADH-UBIQUINONE OXIDOREDUCTASE CHAIN 4"/>
    <property type="match status" value="1"/>
</dbReference>
<feature type="transmembrane region" description="Helical" evidence="16">
    <location>
        <begin position="410"/>
        <end position="430"/>
    </location>
</feature>
<dbReference type="GO" id="GO:0015990">
    <property type="term" value="P:electron transport coupled proton transport"/>
    <property type="evidence" value="ECO:0007669"/>
    <property type="project" value="TreeGrafter"/>
</dbReference>
<dbReference type="AlphaFoldDB" id="T1PUZ3"/>
<dbReference type="CTD" id="4538"/>
<feature type="transmembrane region" description="Helical" evidence="16">
    <location>
        <begin position="183"/>
        <end position="205"/>
    </location>
</feature>
<dbReference type="GO" id="GO:0042773">
    <property type="term" value="P:ATP synthesis coupled electron transport"/>
    <property type="evidence" value="ECO:0007669"/>
    <property type="project" value="InterPro"/>
</dbReference>
<name>T1PUZ3_SCHMD</name>
<evidence type="ECO:0000256" key="15">
    <source>
        <dbReference type="ARBA" id="ARBA00049551"/>
    </source>
</evidence>
<dbReference type="InterPro" id="IPR003918">
    <property type="entry name" value="NADH_UbQ_OxRdtase"/>
</dbReference>
<feature type="transmembrane region" description="Helical" evidence="16">
    <location>
        <begin position="86"/>
        <end position="103"/>
    </location>
</feature>
<geneLocation type="mitochondrion" evidence="18"/>
<feature type="transmembrane region" description="Helical" evidence="16">
    <location>
        <begin position="12"/>
        <end position="41"/>
    </location>
</feature>
<evidence type="ECO:0000256" key="6">
    <source>
        <dbReference type="ARBA" id="ARBA00022660"/>
    </source>
</evidence>
<sequence>MENLVFLLVHNLLLLISFFNLNYLSVVSFYNFLFIYLLLLFNDSSFSSLVFNSLYFSLGSLNYLFVLLVVLVFFLLYVLEYLNLSYSLFYVISLLSFFVSLFYTCNSLLYVFICFEFSFFLLYLVIVVWGYNPERIEAVSYFLIYSFCGSLPIFFAVSFMIVMSDSSLFVGSLFGVLEYSFGYSSLGLEWLFVFYFLVIILGFFFKFPIWGLHSWLPKAHVEAPVLGSVLLAALMVKLGVYGIIRYFSSLFGFSFVSFIFPFLFVYLSFSVFMSNFSTTRQFDNKSFIAYSSIVHMTMIALTFWSGSLLSLFSALILSFSHGLISLGLFVSSGYMYSLTHSRSFYLNRGYLYIYSLFVFLLSVLLVFNCSFPLSLGFFSEVIFIYLCSNVSFFSYIFMVFNVIFCGFYCVLFYLFVSLGFGSYTVSFSLISDFSVYFSLFVVSLVCVLMMLALSFLIF</sequence>
<dbReference type="GO" id="GO:0048039">
    <property type="term" value="F:ubiquinone binding"/>
    <property type="evidence" value="ECO:0007669"/>
    <property type="project" value="TreeGrafter"/>
</dbReference>
<evidence type="ECO:0000256" key="8">
    <source>
        <dbReference type="ARBA" id="ARBA00022967"/>
    </source>
</evidence>
<feature type="transmembrane region" description="Helical" evidence="16">
    <location>
        <begin position="142"/>
        <end position="163"/>
    </location>
</feature>
<keyword evidence="6 16" id="KW-0679">Respiratory chain</keyword>
<evidence type="ECO:0000256" key="12">
    <source>
        <dbReference type="ARBA" id="ARBA00023075"/>
    </source>
</evidence>
<evidence type="ECO:0000256" key="11">
    <source>
        <dbReference type="ARBA" id="ARBA00023027"/>
    </source>
</evidence>
<dbReference type="EMBL" id="JX398125">
    <property type="protein sequence ID" value="AFQ93460.1"/>
    <property type="molecule type" value="Genomic_DNA"/>
</dbReference>
<dbReference type="GO" id="GO:0031966">
    <property type="term" value="C:mitochondrial membrane"/>
    <property type="evidence" value="ECO:0007669"/>
    <property type="project" value="UniProtKB-SubCell"/>
</dbReference>
<feature type="transmembrane region" description="Helical" evidence="16">
    <location>
        <begin position="381"/>
        <end position="403"/>
    </location>
</feature>
<dbReference type="OrthoDB" id="15270at2759"/>
<keyword evidence="9 16" id="KW-0249">Electron transport</keyword>
<evidence type="ECO:0000313" key="18">
    <source>
        <dbReference type="EMBL" id="AFQ93460.1"/>
    </source>
</evidence>
<evidence type="ECO:0000256" key="13">
    <source>
        <dbReference type="ARBA" id="ARBA00023128"/>
    </source>
</evidence>
<keyword evidence="7 16" id="KW-0812">Transmembrane</keyword>
<dbReference type="Pfam" id="PF00361">
    <property type="entry name" value="Proton_antipo_M"/>
    <property type="match status" value="1"/>
</dbReference>
<evidence type="ECO:0000256" key="7">
    <source>
        <dbReference type="ARBA" id="ARBA00022692"/>
    </source>
</evidence>
<dbReference type="RefSeq" id="YP_008592439.1">
    <property type="nucleotide sequence ID" value="NC_022448.1"/>
</dbReference>
<evidence type="ECO:0000256" key="5">
    <source>
        <dbReference type="ARBA" id="ARBA00022448"/>
    </source>
</evidence>
<dbReference type="PANTHER" id="PTHR43507">
    <property type="entry name" value="NADH-UBIQUINONE OXIDOREDUCTASE CHAIN 4"/>
    <property type="match status" value="1"/>
</dbReference>
<keyword evidence="5 16" id="KW-0813">Transport</keyword>
<evidence type="ECO:0000256" key="14">
    <source>
        <dbReference type="ARBA" id="ARBA00023136"/>
    </source>
</evidence>
<feature type="transmembrane region" description="Helical" evidence="16">
    <location>
        <begin position="436"/>
        <end position="457"/>
    </location>
</feature>
<comment type="similarity">
    <text evidence="2 16">Belongs to the complex I subunit 4 family.</text>
</comment>
<evidence type="ECO:0000256" key="1">
    <source>
        <dbReference type="ARBA" id="ARBA00004225"/>
    </source>
</evidence>
<keyword evidence="12 16" id="KW-0830">Ubiquinone</keyword>
<accession>T1PUZ3</accession>
<evidence type="ECO:0000256" key="10">
    <source>
        <dbReference type="ARBA" id="ARBA00022989"/>
    </source>
</evidence>
<dbReference type="EC" id="7.1.1.2" evidence="3 16"/>
<proteinExistence type="inferred from homology"/>
<feature type="domain" description="NADH:quinone oxidoreductase/Mrp antiporter transmembrane" evidence="17">
    <location>
        <begin position="106"/>
        <end position="402"/>
    </location>
</feature>
<dbReference type="InterPro" id="IPR001750">
    <property type="entry name" value="ND/Mrp_TM"/>
</dbReference>
<feature type="transmembrane region" description="Helical" evidence="16">
    <location>
        <begin position="351"/>
        <end position="375"/>
    </location>
</feature>
<comment type="subcellular location">
    <subcellularLocation>
        <location evidence="1 16">Mitochondrion membrane</location>
        <topology evidence="1 16">Multi-pass membrane protein</topology>
    </subcellularLocation>
</comment>
<evidence type="ECO:0000256" key="3">
    <source>
        <dbReference type="ARBA" id="ARBA00012944"/>
    </source>
</evidence>
<evidence type="ECO:0000259" key="17">
    <source>
        <dbReference type="Pfam" id="PF00361"/>
    </source>
</evidence>
<dbReference type="GO" id="GO:0008137">
    <property type="term" value="F:NADH dehydrogenase (ubiquinone) activity"/>
    <property type="evidence" value="ECO:0007669"/>
    <property type="project" value="UniProtKB-UniRule"/>
</dbReference>
<reference evidence="18" key="1">
    <citation type="submission" date="2012-07" db="EMBL/GenBank/DDBJ databases">
        <title>Mitochondrial genomes for 'planarian' flatworms shows great divergence from the neodermatan gene order.</title>
        <authorList>
            <person name="Ross E."/>
            <person name="Blair D."/>
            <person name="Sanchez Alvarado A."/>
        </authorList>
    </citation>
    <scope>NUCLEOTIDE SEQUENCE</scope>
</reference>
<comment type="catalytic activity">
    <reaction evidence="15 16">
        <text>a ubiquinone + NADH + 5 H(+)(in) = a ubiquinol + NAD(+) + 4 H(+)(out)</text>
        <dbReference type="Rhea" id="RHEA:29091"/>
        <dbReference type="Rhea" id="RHEA-COMP:9565"/>
        <dbReference type="Rhea" id="RHEA-COMP:9566"/>
        <dbReference type="ChEBI" id="CHEBI:15378"/>
        <dbReference type="ChEBI" id="CHEBI:16389"/>
        <dbReference type="ChEBI" id="CHEBI:17976"/>
        <dbReference type="ChEBI" id="CHEBI:57540"/>
        <dbReference type="ChEBI" id="CHEBI:57945"/>
        <dbReference type="EC" id="7.1.1.2"/>
    </reaction>
</comment>
<feature type="transmembrane region" description="Helical" evidence="16">
    <location>
        <begin position="61"/>
        <end position="79"/>
    </location>
</feature>